<sequence length="32" mass="3616">MNRNIKKNVLMVAFSSLVMIELALVYFASLLS</sequence>
<comment type="caution">
    <text evidence="2">The sequence shown here is derived from an EMBL/GenBank/DDBJ whole genome shotgun (WGS) entry which is preliminary data.</text>
</comment>
<feature type="transmembrane region" description="Helical" evidence="1">
    <location>
        <begin position="9"/>
        <end position="29"/>
    </location>
</feature>
<reference evidence="2 3" key="1">
    <citation type="submission" date="2020-08" db="EMBL/GenBank/DDBJ databases">
        <title>Genomic Encyclopedia of Type Strains, Phase IV (KMG-IV): sequencing the most valuable type-strain genomes for metagenomic binning, comparative biology and taxonomic classification.</title>
        <authorList>
            <person name="Goeker M."/>
        </authorList>
    </citation>
    <scope>NUCLEOTIDE SEQUENCE [LARGE SCALE GENOMIC DNA]</scope>
    <source>
        <strain evidence="2 3">DSM 26287</strain>
    </source>
</reference>
<dbReference type="Proteomes" id="UP000537141">
    <property type="component" value="Unassembled WGS sequence"/>
</dbReference>
<dbReference type="EMBL" id="JACHHU010000034">
    <property type="protein sequence ID" value="MBB6544695.1"/>
    <property type="molecule type" value="Genomic_DNA"/>
</dbReference>
<evidence type="ECO:0000256" key="1">
    <source>
        <dbReference type="SAM" id="Phobius"/>
    </source>
</evidence>
<dbReference type="AlphaFoldDB" id="A0A7X0TV26"/>
<accession>A0A7X0TV26</accession>
<proteinExistence type="predicted"/>
<keyword evidence="1" id="KW-1133">Transmembrane helix</keyword>
<gene>
    <name evidence="2" type="ORF">HNQ55_003228</name>
</gene>
<keyword evidence="3" id="KW-1185">Reference proteome</keyword>
<evidence type="ECO:0000313" key="2">
    <source>
        <dbReference type="EMBL" id="MBB6544695.1"/>
    </source>
</evidence>
<evidence type="ECO:0000313" key="3">
    <source>
        <dbReference type="Proteomes" id="UP000537141"/>
    </source>
</evidence>
<organism evidence="2 3">
    <name type="scientific">Thalassotalea piscium</name>
    <dbReference type="NCBI Taxonomy" id="1230533"/>
    <lineage>
        <taxon>Bacteria</taxon>
        <taxon>Pseudomonadati</taxon>
        <taxon>Pseudomonadota</taxon>
        <taxon>Gammaproteobacteria</taxon>
        <taxon>Alteromonadales</taxon>
        <taxon>Colwelliaceae</taxon>
        <taxon>Thalassotalea</taxon>
    </lineage>
</organism>
<keyword evidence="1" id="KW-0472">Membrane</keyword>
<name>A0A7X0TV26_9GAMM</name>
<protein>
    <submittedName>
        <fullName evidence="2">Uncharacterized protein</fullName>
    </submittedName>
</protein>
<keyword evidence="1" id="KW-0812">Transmembrane</keyword>